<keyword evidence="10" id="KW-0539">Nucleus</keyword>
<dbReference type="PANTHER" id="PTHR31744:SF216">
    <property type="entry name" value="NAC TRANSCRIPTION FACTOR"/>
    <property type="match status" value="1"/>
</dbReference>
<evidence type="ECO:0000256" key="7">
    <source>
        <dbReference type="ARBA" id="ARBA00023136"/>
    </source>
</evidence>
<reference evidence="14 15" key="1">
    <citation type="submission" date="2024-01" db="EMBL/GenBank/DDBJ databases">
        <title>The complete chloroplast genome sequence of Lithospermum erythrorhizon: insights into the phylogenetic relationship among Boraginaceae species and the maternal lineages of purple gromwells.</title>
        <authorList>
            <person name="Okada T."/>
            <person name="Watanabe K."/>
        </authorList>
    </citation>
    <scope>NUCLEOTIDE SEQUENCE [LARGE SCALE GENOMIC DNA]</scope>
</reference>
<dbReference type="Gene3D" id="2.170.150.80">
    <property type="entry name" value="NAC domain"/>
    <property type="match status" value="1"/>
</dbReference>
<dbReference type="PANTHER" id="PTHR31744">
    <property type="entry name" value="PROTEIN CUP-SHAPED COTYLEDON 2-RELATED"/>
    <property type="match status" value="1"/>
</dbReference>
<dbReference type="GO" id="GO:0000976">
    <property type="term" value="F:transcription cis-regulatory region binding"/>
    <property type="evidence" value="ECO:0007669"/>
    <property type="project" value="UniProtKB-ARBA"/>
</dbReference>
<organism evidence="14 15">
    <name type="scientific">Lithospermum erythrorhizon</name>
    <name type="common">Purple gromwell</name>
    <name type="synonym">Lithospermum officinale var. erythrorhizon</name>
    <dbReference type="NCBI Taxonomy" id="34254"/>
    <lineage>
        <taxon>Eukaryota</taxon>
        <taxon>Viridiplantae</taxon>
        <taxon>Streptophyta</taxon>
        <taxon>Embryophyta</taxon>
        <taxon>Tracheophyta</taxon>
        <taxon>Spermatophyta</taxon>
        <taxon>Magnoliopsida</taxon>
        <taxon>eudicotyledons</taxon>
        <taxon>Gunneridae</taxon>
        <taxon>Pentapetalae</taxon>
        <taxon>asterids</taxon>
        <taxon>lamiids</taxon>
        <taxon>Boraginales</taxon>
        <taxon>Boraginaceae</taxon>
        <taxon>Boraginoideae</taxon>
        <taxon>Lithospermeae</taxon>
        <taxon>Lithospermum</taxon>
    </lineage>
</organism>
<accession>A0AAV3R349</accession>
<keyword evidence="3 12" id="KW-0812">Transmembrane</keyword>
<evidence type="ECO:0000256" key="12">
    <source>
        <dbReference type="SAM" id="Phobius"/>
    </source>
</evidence>
<dbReference type="GO" id="GO:0016020">
    <property type="term" value="C:membrane"/>
    <property type="evidence" value="ECO:0007669"/>
    <property type="project" value="UniProtKB-SubCell"/>
</dbReference>
<evidence type="ECO:0000256" key="6">
    <source>
        <dbReference type="ARBA" id="ARBA00023125"/>
    </source>
</evidence>
<evidence type="ECO:0000256" key="1">
    <source>
        <dbReference type="ARBA" id="ARBA00004123"/>
    </source>
</evidence>
<feature type="region of interest" description="Disordered" evidence="11">
    <location>
        <begin position="407"/>
        <end position="445"/>
    </location>
</feature>
<feature type="region of interest" description="Disordered" evidence="11">
    <location>
        <begin position="177"/>
        <end position="207"/>
    </location>
</feature>
<evidence type="ECO:0000256" key="9">
    <source>
        <dbReference type="ARBA" id="ARBA00023163"/>
    </source>
</evidence>
<keyword evidence="5" id="KW-0805">Transcription regulation</keyword>
<keyword evidence="7 12" id="KW-0472">Membrane</keyword>
<keyword evidence="6" id="KW-0238">DNA-binding</keyword>
<dbReference type="AlphaFoldDB" id="A0AAV3R349"/>
<dbReference type="GO" id="GO:0006355">
    <property type="term" value="P:regulation of DNA-templated transcription"/>
    <property type="evidence" value="ECO:0007669"/>
    <property type="project" value="InterPro"/>
</dbReference>
<dbReference type="GO" id="GO:0005634">
    <property type="term" value="C:nucleus"/>
    <property type="evidence" value="ECO:0007669"/>
    <property type="project" value="UniProtKB-SubCell"/>
</dbReference>
<protein>
    <recommendedName>
        <fullName evidence="13">NAC domain-containing protein</fullName>
    </recommendedName>
</protein>
<dbReference type="FunFam" id="2.170.150.80:FF:000002">
    <property type="entry name" value="Nac domain-containing protein 86"/>
    <property type="match status" value="1"/>
</dbReference>
<evidence type="ECO:0000313" key="15">
    <source>
        <dbReference type="Proteomes" id="UP001454036"/>
    </source>
</evidence>
<dbReference type="EMBL" id="BAABME010006814">
    <property type="protein sequence ID" value="GAA0169353.1"/>
    <property type="molecule type" value="Genomic_DNA"/>
</dbReference>
<evidence type="ECO:0000256" key="11">
    <source>
        <dbReference type="SAM" id="MobiDB-lite"/>
    </source>
</evidence>
<keyword evidence="8" id="KW-0010">Activator</keyword>
<feature type="compositionally biased region" description="Basic and acidic residues" evidence="11">
    <location>
        <begin position="407"/>
        <end position="417"/>
    </location>
</feature>
<dbReference type="Pfam" id="PF02365">
    <property type="entry name" value="NAM"/>
    <property type="match status" value="1"/>
</dbReference>
<evidence type="ECO:0000256" key="4">
    <source>
        <dbReference type="ARBA" id="ARBA00022989"/>
    </source>
</evidence>
<keyword evidence="4 12" id="KW-1133">Transmembrane helix</keyword>
<evidence type="ECO:0000313" key="14">
    <source>
        <dbReference type="EMBL" id="GAA0169353.1"/>
    </source>
</evidence>
<evidence type="ECO:0000256" key="5">
    <source>
        <dbReference type="ARBA" id="ARBA00023015"/>
    </source>
</evidence>
<name>A0AAV3R349_LITER</name>
<keyword evidence="9" id="KW-0804">Transcription</keyword>
<evidence type="ECO:0000256" key="10">
    <source>
        <dbReference type="ARBA" id="ARBA00023242"/>
    </source>
</evidence>
<feature type="compositionally biased region" description="Low complexity" evidence="11">
    <location>
        <begin position="184"/>
        <end position="202"/>
    </location>
</feature>
<dbReference type="PROSITE" id="PS51005">
    <property type="entry name" value="NAC"/>
    <property type="match status" value="1"/>
</dbReference>
<evidence type="ECO:0000256" key="8">
    <source>
        <dbReference type="ARBA" id="ARBA00023159"/>
    </source>
</evidence>
<dbReference type="InterPro" id="IPR003441">
    <property type="entry name" value="NAC-dom"/>
</dbReference>
<feature type="transmembrane region" description="Helical" evidence="12">
    <location>
        <begin position="570"/>
        <end position="589"/>
    </location>
</feature>
<evidence type="ECO:0000259" key="13">
    <source>
        <dbReference type="PROSITE" id="PS51005"/>
    </source>
</evidence>
<keyword evidence="15" id="KW-1185">Reference proteome</keyword>
<comment type="subcellular location">
    <subcellularLocation>
        <location evidence="2">Membrane</location>
        <topology evidence="2">Single-pass membrane protein</topology>
    </subcellularLocation>
    <subcellularLocation>
        <location evidence="1">Nucleus</location>
    </subcellularLocation>
</comment>
<evidence type="ECO:0000256" key="2">
    <source>
        <dbReference type="ARBA" id="ARBA00004167"/>
    </source>
</evidence>
<comment type="caution">
    <text evidence="14">The sequence shown here is derived from an EMBL/GenBank/DDBJ whole genome shotgun (WGS) entry which is preliminary data.</text>
</comment>
<feature type="domain" description="NAC" evidence="13">
    <location>
        <begin position="9"/>
        <end position="168"/>
    </location>
</feature>
<evidence type="ECO:0000256" key="3">
    <source>
        <dbReference type="ARBA" id="ARBA00022692"/>
    </source>
</evidence>
<dbReference type="Proteomes" id="UP001454036">
    <property type="component" value="Unassembled WGS sequence"/>
</dbReference>
<feature type="compositionally biased region" description="Polar residues" evidence="11">
    <location>
        <begin position="420"/>
        <end position="442"/>
    </location>
</feature>
<gene>
    <name evidence="14" type="ORF">LIER_23862</name>
</gene>
<dbReference type="SUPFAM" id="SSF101941">
    <property type="entry name" value="NAC domain"/>
    <property type="match status" value="1"/>
</dbReference>
<proteinExistence type="predicted"/>
<sequence length="599" mass="66531">MDKLSPAKLPLGFRFRPTDEELISHYLRLKINGRHSDVQVIPEIDVCKWEPWDLPDLSVIKSDDPEWFFFCPRDRKYPNGHRSNRATEAGYWKATGKDRTIKSRKLSSGSRATHNLIGIKKTLVFYKGRAPKGVRTNWIMHEYRPTEPDLEGNFPGQAPFVLCRLFCKPVEKAESSKYDDVEISGSSPATTKSSSATNKSSPDNTSSELFQEQAGASMQMKEQSEGIKMWLTDKVENITPKSNVPGDSSASEVEDHSIGEASELYSPQVSGLMYQGLPYGQSEQHFSPTLEKFSQLGVGHVDSPYADDFGNDLNAVHFQDGTGEQDVSFTELLEVFGTNEHKLSNLASQKYPNFGMKSSLDVNSGQGSTASPILMGGGLSHDTNADMQFQQDHVYRSTFEQEVRPGCKDEISDHPFGKEASSSTSFGVPSNGSERSNSSHATDFTDGFGITIRERQHQNRPSSDYFTPQGIAPRRIRLQVVPAPSNSCVNDDKEVSTVSEVGSNTDSFDASDIPEVNSFGQDRNETADKFIRMLRRRAKAGRSKHAGAKEIPVYSSVGFKKIRGPSLPKVYVMGVYLIMVLSIVFTGIWKCPSFKELYS</sequence>
<dbReference type="InterPro" id="IPR036093">
    <property type="entry name" value="NAC_dom_sf"/>
</dbReference>